<sequence length="95" mass="11379">MQRLMQSNQIFLSLLTPRFKGTRGLFCDCLRRFELPSDDEDGTFVFKLEYHTNVKMFVLTWSEVYLVLFNVHWYPKRGEFVVEPGFELGAFQFRN</sequence>
<dbReference type="AlphaFoldDB" id="A0A4Y2HC63"/>
<evidence type="ECO:0000313" key="2">
    <source>
        <dbReference type="Proteomes" id="UP000499080"/>
    </source>
</evidence>
<evidence type="ECO:0000313" key="1">
    <source>
        <dbReference type="EMBL" id="GBM62884.1"/>
    </source>
</evidence>
<comment type="caution">
    <text evidence="1">The sequence shown here is derived from an EMBL/GenBank/DDBJ whole genome shotgun (WGS) entry which is preliminary data.</text>
</comment>
<proteinExistence type="predicted"/>
<dbReference type="Proteomes" id="UP000499080">
    <property type="component" value="Unassembled WGS sequence"/>
</dbReference>
<organism evidence="1 2">
    <name type="scientific">Araneus ventricosus</name>
    <name type="common">Orbweaver spider</name>
    <name type="synonym">Epeira ventricosa</name>
    <dbReference type="NCBI Taxonomy" id="182803"/>
    <lineage>
        <taxon>Eukaryota</taxon>
        <taxon>Metazoa</taxon>
        <taxon>Ecdysozoa</taxon>
        <taxon>Arthropoda</taxon>
        <taxon>Chelicerata</taxon>
        <taxon>Arachnida</taxon>
        <taxon>Araneae</taxon>
        <taxon>Araneomorphae</taxon>
        <taxon>Entelegynae</taxon>
        <taxon>Araneoidea</taxon>
        <taxon>Araneidae</taxon>
        <taxon>Araneus</taxon>
    </lineage>
</organism>
<dbReference type="EMBL" id="BGPR01001840">
    <property type="protein sequence ID" value="GBM62884.1"/>
    <property type="molecule type" value="Genomic_DNA"/>
</dbReference>
<gene>
    <name evidence="1" type="ORF">AVEN_11346_1</name>
</gene>
<keyword evidence="2" id="KW-1185">Reference proteome</keyword>
<protein>
    <submittedName>
        <fullName evidence="1">Uncharacterized protein</fullName>
    </submittedName>
</protein>
<accession>A0A4Y2HC63</accession>
<name>A0A4Y2HC63_ARAVE</name>
<reference evidence="1 2" key="1">
    <citation type="journal article" date="2019" name="Sci. Rep.">
        <title>Orb-weaving spider Araneus ventricosus genome elucidates the spidroin gene catalogue.</title>
        <authorList>
            <person name="Kono N."/>
            <person name="Nakamura H."/>
            <person name="Ohtoshi R."/>
            <person name="Moran D.A.P."/>
            <person name="Shinohara A."/>
            <person name="Yoshida Y."/>
            <person name="Fujiwara M."/>
            <person name="Mori M."/>
            <person name="Tomita M."/>
            <person name="Arakawa K."/>
        </authorList>
    </citation>
    <scope>NUCLEOTIDE SEQUENCE [LARGE SCALE GENOMIC DNA]</scope>
</reference>